<feature type="transmembrane region" description="Helical" evidence="7">
    <location>
        <begin position="47"/>
        <end position="68"/>
    </location>
</feature>
<evidence type="ECO:0000256" key="6">
    <source>
        <dbReference type="ARBA" id="ARBA00023012"/>
    </source>
</evidence>
<evidence type="ECO:0000256" key="5">
    <source>
        <dbReference type="ARBA" id="ARBA00022777"/>
    </source>
</evidence>
<dbReference type="GO" id="GO:0000155">
    <property type="term" value="F:phosphorelay sensor kinase activity"/>
    <property type="evidence" value="ECO:0007669"/>
    <property type="project" value="InterPro"/>
</dbReference>
<keyword evidence="4" id="KW-0808">Transferase</keyword>
<dbReference type="PANTHER" id="PTHR43711">
    <property type="entry name" value="TWO-COMPONENT HISTIDINE KINASE"/>
    <property type="match status" value="1"/>
</dbReference>
<dbReference type="SMART" id="SM00388">
    <property type="entry name" value="HisKA"/>
    <property type="match status" value="1"/>
</dbReference>
<dbReference type="SUPFAM" id="SSF55785">
    <property type="entry name" value="PYP-like sensor domain (PAS domain)"/>
    <property type="match status" value="1"/>
</dbReference>
<name>A0A1G2CNA0_9BACT</name>
<keyword evidence="7" id="KW-0812">Transmembrane</keyword>
<dbReference type="PRINTS" id="PR00344">
    <property type="entry name" value="BCTRLSENSOR"/>
</dbReference>
<evidence type="ECO:0000256" key="7">
    <source>
        <dbReference type="SAM" id="Phobius"/>
    </source>
</evidence>
<dbReference type="Pfam" id="PF00512">
    <property type="entry name" value="HisKA"/>
    <property type="match status" value="1"/>
</dbReference>
<evidence type="ECO:0000313" key="10">
    <source>
        <dbReference type="EMBL" id="OGZ02682.1"/>
    </source>
</evidence>
<evidence type="ECO:0000259" key="9">
    <source>
        <dbReference type="PROSITE" id="PS50112"/>
    </source>
</evidence>
<comment type="catalytic activity">
    <reaction evidence="1">
        <text>ATP + protein L-histidine = ADP + protein N-phospho-L-histidine.</text>
        <dbReference type="EC" id="2.7.13.3"/>
    </reaction>
</comment>
<dbReference type="InterPro" id="IPR035965">
    <property type="entry name" value="PAS-like_dom_sf"/>
</dbReference>
<accession>A0A1G2CNA0</accession>
<dbReference type="InterPro" id="IPR050736">
    <property type="entry name" value="Sensor_HK_Regulatory"/>
</dbReference>
<organism evidence="10 11">
    <name type="scientific">Candidatus Liptonbacteria bacterium RIFOXYB1_FULL_36_10</name>
    <dbReference type="NCBI Taxonomy" id="1798654"/>
    <lineage>
        <taxon>Bacteria</taxon>
        <taxon>Candidatus Liptoniibacteriota</taxon>
    </lineage>
</organism>
<keyword evidence="7" id="KW-1133">Transmembrane helix</keyword>
<keyword evidence="6" id="KW-0902">Two-component regulatory system</keyword>
<gene>
    <name evidence="10" type="ORF">A2390_02085</name>
</gene>
<sequence>MGSSEKIWDKIIFYLKRPDMRLFWIFLGLATAIILMEIFYVPGYLVFISSLVFLGIAAVIFINNYRLAKANFTIQLKKKQLEGMIISLQDGVIAYDPNFKIMVFNLTAEEIFKIKAEEVLGKDFTPQKASEARFKLMAQVMFPSLAPVVIARSEAGMFPQVADLSFSDPVLELRVTTVKILDDKNTLLGFMKIVRNRTREIEAAHSKSEFVTVAAHQLRTPLNAISWTFESLAGEEKMPAEFKEIINNGKTAAVKLLETVNDLLDVAKIEEGKFGYQMEDVEFVSFMEQILAQHLVSAKQHGIALYFDRPEEKNFVLKIDKQKMAIAINNIVENAIKYNVKNGEVRIALEKIKNEPFVKITVTDTGIGIPPDEIGKLFKKFFRATNVLKFQTEGTGLGLYMARNIIRQHGGQIWAESTLNRGTTFYFTLPTNSSLVPIKEVFVEE</sequence>
<dbReference type="FunFam" id="3.30.565.10:FF:000006">
    <property type="entry name" value="Sensor histidine kinase WalK"/>
    <property type="match status" value="1"/>
</dbReference>
<dbReference type="InterPro" id="IPR036097">
    <property type="entry name" value="HisK_dim/P_sf"/>
</dbReference>
<dbReference type="CDD" id="cd00082">
    <property type="entry name" value="HisKA"/>
    <property type="match status" value="1"/>
</dbReference>
<dbReference type="Gene3D" id="3.30.565.10">
    <property type="entry name" value="Histidine kinase-like ATPase, C-terminal domain"/>
    <property type="match status" value="1"/>
</dbReference>
<dbReference type="Proteomes" id="UP000178599">
    <property type="component" value="Unassembled WGS sequence"/>
</dbReference>
<dbReference type="GO" id="GO:0006355">
    <property type="term" value="P:regulation of DNA-templated transcription"/>
    <property type="evidence" value="ECO:0007669"/>
    <property type="project" value="InterPro"/>
</dbReference>
<evidence type="ECO:0000256" key="4">
    <source>
        <dbReference type="ARBA" id="ARBA00022679"/>
    </source>
</evidence>
<dbReference type="PROSITE" id="PS50109">
    <property type="entry name" value="HIS_KIN"/>
    <property type="match status" value="1"/>
</dbReference>
<dbReference type="CDD" id="cd00075">
    <property type="entry name" value="HATPase"/>
    <property type="match status" value="1"/>
</dbReference>
<dbReference type="InterPro" id="IPR003594">
    <property type="entry name" value="HATPase_dom"/>
</dbReference>
<dbReference type="SMART" id="SM00387">
    <property type="entry name" value="HATPase_c"/>
    <property type="match status" value="1"/>
</dbReference>
<evidence type="ECO:0000256" key="3">
    <source>
        <dbReference type="ARBA" id="ARBA00022553"/>
    </source>
</evidence>
<dbReference type="InterPro" id="IPR013767">
    <property type="entry name" value="PAS_fold"/>
</dbReference>
<dbReference type="InterPro" id="IPR003661">
    <property type="entry name" value="HisK_dim/P_dom"/>
</dbReference>
<reference evidence="10 11" key="1">
    <citation type="journal article" date="2016" name="Nat. Commun.">
        <title>Thousands of microbial genomes shed light on interconnected biogeochemical processes in an aquifer system.</title>
        <authorList>
            <person name="Anantharaman K."/>
            <person name="Brown C.T."/>
            <person name="Hug L.A."/>
            <person name="Sharon I."/>
            <person name="Castelle C.J."/>
            <person name="Probst A.J."/>
            <person name="Thomas B.C."/>
            <person name="Singh A."/>
            <person name="Wilkins M.J."/>
            <person name="Karaoz U."/>
            <person name="Brodie E.L."/>
            <person name="Williams K.H."/>
            <person name="Hubbard S.S."/>
            <person name="Banfield J.F."/>
        </authorList>
    </citation>
    <scope>NUCLEOTIDE SEQUENCE [LARGE SCALE GENOMIC DNA]</scope>
</reference>
<dbReference type="InterPro" id="IPR005467">
    <property type="entry name" value="His_kinase_dom"/>
</dbReference>
<dbReference type="InterPro" id="IPR000014">
    <property type="entry name" value="PAS"/>
</dbReference>
<dbReference type="InterPro" id="IPR004358">
    <property type="entry name" value="Sig_transdc_His_kin-like_C"/>
</dbReference>
<dbReference type="EMBL" id="MHLE01000023">
    <property type="protein sequence ID" value="OGZ02682.1"/>
    <property type="molecule type" value="Genomic_DNA"/>
</dbReference>
<dbReference type="Gene3D" id="3.30.450.20">
    <property type="entry name" value="PAS domain"/>
    <property type="match status" value="1"/>
</dbReference>
<dbReference type="InterPro" id="IPR036890">
    <property type="entry name" value="HATPase_C_sf"/>
</dbReference>
<dbReference type="Pfam" id="PF00989">
    <property type="entry name" value="PAS"/>
    <property type="match status" value="1"/>
</dbReference>
<dbReference type="AlphaFoldDB" id="A0A1G2CNA0"/>
<proteinExistence type="predicted"/>
<dbReference type="SMART" id="SM00091">
    <property type="entry name" value="PAS"/>
    <property type="match status" value="1"/>
</dbReference>
<dbReference type="SUPFAM" id="SSF55874">
    <property type="entry name" value="ATPase domain of HSP90 chaperone/DNA topoisomerase II/histidine kinase"/>
    <property type="match status" value="1"/>
</dbReference>
<feature type="domain" description="PAS" evidence="9">
    <location>
        <begin position="77"/>
        <end position="122"/>
    </location>
</feature>
<evidence type="ECO:0000259" key="8">
    <source>
        <dbReference type="PROSITE" id="PS50109"/>
    </source>
</evidence>
<keyword evidence="7" id="KW-0472">Membrane</keyword>
<dbReference type="SUPFAM" id="SSF47384">
    <property type="entry name" value="Homodimeric domain of signal transducing histidine kinase"/>
    <property type="match status" value="1"/>
</dbReference>
<dbReference type="PANTHER" id="PTHR43711:SF31">
    <property type="entry name" value="HISTIDINE KINASE"/>
    <property type="match status" value="1"/>
</dbReference>
<feature type="transmembrane region" description="Helical" evidence="7">
    <location>
        <begin position="21"/>
        <end position="41"/>
    </location>
</feature>
<protein>
    <recommendedName>
        <fullName evidence="2">histidine kinase</fullName>
        <ecNumber evidence="2">2.7.13.3</ecNumber>
    </recommendedName>
</protein>
<comment type="caution">
    <text evidence="10">The sequence shown here is derived from an EMBL/GenBank/DDBJ whole genome shotgun (WGS) entry which is preliminary data.</text>
</comment>
<dbReference type="CDD" id="cd00130">
    <property type="entry name" value="PAS"/>
    <property type="match status" value="1"/>
</dbReference>
<dbReference type="PROSITE" id="PS50112">
    <property type="entry name" value="PAS"/>
    <property type="match status" value="1"/>
</dbReference>
<evidence type="ECO:0000313" key="11">
    <source>
        <dbReference type="Proteomes" id="UP000178599"/>
    </source>
</evidence>
<feature type="domain" description="Histidine kinase" evidence="8">
    <location>
        <begin position="213"/>
        <end position="433"/>
    </location>
</feature>
<dbReference type="Gene3D" id="1.10.287.130">
    <property type="match status" value="1"/>
</dbReference>
<evidence type="ECO:0000256" key="1">
    <source>
        <dbReference type="ARBA" id="ARBA00000085"/>
    </source>
</evidence>
<dbReference type="Pfam" id="PF02518">
    <property type="entry name" value="HATPase_c"/>
    <property type="match status" value="1"/>
</dbReference>
<evidence type="ECO:0000256" key="2">
    <source>
        <dbReference type="ARBA" id="ARBA00012438"/>
    </source>
</evidence>
<dbReference type="EC" id="2.7.13.3" evidence="2"/>
<keyword evidence="3" id="KW-0597">Phosphoprotein</keyword>
<keyword evidence="5" id="KW-0418">Kinase</keyword>